<feature type="chain" id="PRO_5032816230" description="Bulb-type lectin domain-containing protein" evidence="5">
    <location>
        <begin position="32"/>
        <end position="187"/>
    </location>
</feature>
<evidence type="ECO:0000313" key="7">
    <source>
        <dbReference type="EMBL" id="MQL74280.1"/>
    </source>
</evidence>
<keyword evidence="8" id="KW-1185">Reference proteome</keyword>
<evidence type="ECO:0000256" key="4">
    <source>
        <dbReference type="SAM" id="MobiDB-lite"/>
    </source>
</evidence>
<keyword evidence="2" id="KW-0677">Repeat</keyword>
<dbReference type="SUPFAM" id="SSF51110">
    <property type="entry name" value="alpha-D-mannose-specific plant lectins"/>
    <property type="match status" value="1"/>
</dbReference>
<organism evidence="7 8">
    <name type="scientific">Colocasia esculenta</name>
    <name type="common">Wild taro</name>
    <name type="synonym">Arum esculentum</name>
    <dbReference type="NCBI Taxonomy" id="4460"/>
    <lineage>
        <taxon>Eukaryota</taxon>
        <taxon>Viridiplantae</taxon>
        <taxon>Streptophyta</taxon>
        <taxon>Embryophyta</taxon>
        <taxon>Tracheophyta</taxon>
        <taxon>Spermatophyta</taxon>
        <taxon>Magnoliopsida</taxon>
        <taxon>Liliopsida</taxon>
        <taxon>Araceae</taxon>
        <taxon>Aroideae</taxon>
        <taxon>Colocasieae</taxon>
        <taxon>Colocasia</taxon>
    </lineage>
</organism>
<evidence type="ECO:0000313" key="8">
    <source>
        <dbReference type="Proteomes" id="UP000652761"/>
    </source>
</evidence>
<sequence length="187" mass="19127">MELATRSHLVFDLPLALLLVILGTLSIPSMADQVLYPANSLFTGQSLNQGNYALTMQTDCNLVLYDGGRAVWASGTNGRGSSCRVTMQRDGNLVVYNGNGAAVWSSGTARGTGNYALVLQRDRNLVIYGPAIWATGTNAAGVAAVGPSVPKYAVLTSHGRATPAATSGGVGGRKATPGGVAGEGSNN</sequence>
<dbReference type="Gene3D" id="2.90.10.10">
    <property type="entry name" value="Bulb-type lectin domain"/>
    <property type="match status" value="1"/>
</dbReference>
<feature type="signal peptide" evidence="5">
    <location>
        <begin position="1"/>
        <end position="31"/>
    </location>
</feature>
<dbReference type="SMR" id="A0A843TXJ6"/>
<protein>
    <recommendedName>
        <fullName evidence="6">Bulb-type lectin domain-containing protein</fullName>
    </recommendedName>
</protein>
<dbReference type="Proteomes" id="UP000652761">
    <property type="component" value="Unassembled WGS sequence"/>
</dbReference>
<feature type="domain" description="Bulb-type lectin" evidence="6">
    <location>
        <begin position="32"/>
        <end position="140"/>
    </location>
</feature>
<accession>A0A843TXJ6</accession>
<evidence type="ECO:0000256" key="1">
    <source>
        <dbReference type="ARBA" id="ARBA00022546"/>
    </source>
</evidence>
<evidence type="ECO:0000256" key="2">
    <source>
        <dbReference type="ARBA" id="ARBA00022737"/>
    </source>
</evidence>
<dbReference type="PROSITE" id="PS50927">
    <property type="entry name" value="BULB_LECTIN"/>
    <property type="match status" value="1"/>
</dbReference>
<dbReference type="OrthoDB" id="418274at2759"/>
<proteinExistence type="predicted"/>
<dbReference type="GO" id="GO:0051707">
    <property type="term" value="P:response to other organism"/>
    <property type="evidence" value="ECO:0007669"/>
    <property type="project" value="UniProtKB-ARBA"/>
</dbReference>
<dbReference type="SMART" id="SM00108">
    <property type="entry name" value="B_lectin"/>
    <property type="match status" value="1"/>
</dbReference>
<dbReference type="InterPro" id="IPR036426">
    <property type="entry name" value="Bulb-type_lectin_dom_sf"/>
</dbReference>
<keyword evidence="3" id="KW-0465">Mannose-binding</keyword>
<evidence type="ECO:0000259" key="6">
    <source>
        <dbReference type="PROSITE" id="PS50927"/>
    </source>
</evidence>
<dbReference type="CDD" id="cd00028">
    <property type="entry name" value="B_lectin"/>
    <property type="match status" value="1"/>
</dbReference>
<keyword evidence="5" id="KW-0732">Signal</keyword>
<keyword evidence="3" id="KW-0430">Lectin</keyword>
<reference evidence="7" key="1">
    <citation type="submission" date="2017-07" db="EMBL/GenBank/DDBJ databases">
        <title>Taro Niue Genome Assembly and Annotation.</title>
        <authorList>
            <person name="Atibalentja N."/>
            <person name="Keating K."/>
            <person name="Fields C.J."/>
        </authorList>
    </citation>
    <scope>NUCLEOTIDE SEQUENCE</scope>
    <source>
        <strain evidence="7">Niue_2</strain>
        <tissue evidence="7">Leaf</tissue>
    </source>
</reference>
<evidence type="ECO:0000256" key="5">
    <source>
        <dbReference type="SAM" id="SignalP"/>
    </source>
</evidence>
<name>A0A843TXJ6_COLES</name>
<comment type="caution">
    <text evidence="7">The sequence shown here is derived from an EMBL/GenBank/DDBJ whole genome shotgun (WGS) entry which is preliminary data.</text>
</comment>
<dbReference type="InterPro" id="IPR001480">
    <property type="entry name" value="Bulb-type_lectin_dom"/>
</dbReference>
<dbReference type="GO" id="GO:0005537">
    <property type="term" value="F:D-mannose binding"/>
    <property type="evidence" value="ECO:0007669"/>
    <property type="project" value="UniProtKB-KW"/>
</dbReference>
<evidence type="ECO:0000256" key="3">
    <source>
        <dbReference type="ARBA" id="ARBA00023035"/>
    </source>
</evidence>
<keyword evidence="1" id="KW-0348">Hemagglutinin</keyword>
<gene>
    <name evidence="7" type="ORF">Taro_006643</name>
</gene>
<dbReference type="AlphaFoldDB" id="A0A843TXJ6"/>
<feature type="region of interest" description="Disordered" evidence="4">
    <location>
        <begin position="161"/>
        <end position="187"/>
    </location>
</feature>
<dbReference type="EMBL" id="NMUH01000199">
    <property type="protein sequence ID" value="MQL74280.1"/>
    <property type="molecule type" value="Genomic_DNA"/>
</dbReference>